<evidence type="ECO:0000313" key="2">
    <source>
        <dbReference type="EMBL" id="MXP44551.1"/>
    </source>
</evidence>
<dbReference type="InterPro" id="IPR011059">
    <property type="entry name" value="Metal-dep_hydrolase_composite"/>
</dbReference>
<dbReference type="GO" id="GO:0005829">
    <property type="term" value="C:cytosol"/>
    <property type="evidence" value="ECO:0007669"/>
    <property type="project" value="TreeGrafter"/>
</dbReference>
<dbReference type="InterPro" id="IPR032466">
    <property type="entry name" value="Metal_Hydrolase"/>
</dbReference>
<feature type="domain" description="Amidohydrolase 3" evidence="1">
    <location>
        <begin position="106"/>
        <end position="535"/>
    </location>
</feature>
<dbReference type="InterPro" id="IPR013108">
    <property type="entry name" value="Amidohydro_3"/>
</dbReference>
<comment type="caution">
    <text evidence="2">The sequence shown here is derived from an EMBL/GenBank/DDBJ whole genome shotgun (WGS) entry which is preliminary data.</text>
</comment>
<dbReference type="Gene3D" id="2.30.40.10">
    <property type="entry name" value="Urease, subunit C, domain 1"/>
    <property type="match status" value="1"/>
</dbReference>
<keyword evidence="2" id="KW-0378">Hydrolase</keyword>
<dbReference type="Gene3D" id="3.20.20.140">
    <property type="entry name" value="Metal-dependent hydrolases"/>
    <property type="match status" value="2"/>
</dbReference>
<dbReference type="PANTHER" id="PTHR11647">
    <property type="entry name" value="HYDRANTOINASE/DIHYDROPYRIMIDINASE FAMILY MEMBER"/>
    <property type="match status" value="1"/>
</dbReference>
<dbReference type="SUPFAM" id="SSF51556">
    <property type="entry name" value="Metallo-dependent hydrolases"/>
    <property type="match status" value="1"/>
</dbReference>
<proteinExistence type="predicted"/>
<evidence type="ECO:0000259" key="1">
    <source>
        <dbReference type="Pfam" id="PF07969"/>
    </source>
</evidence>
<accession>A0A845AZU1</accession>
<dbReference type="Proteomes" id="UP000431922">
    <property type="component" value="Unassembled WGS sequence"/>
</dbReference>
<sequence>MAAGRPYRRRSGCRWPPVSSNRGVLGLNSWSSRRPCLRAISVAAALLATGCATSGPSERLGTLSADLLIRGGTVYPGGAEPFGGDVAISDDRIIAVGPSLQIAAKRVIDASGMIIAPGFIDPHTHMQPWLTSAEAHTRVLEPFLLQGVTTAFIGNDGGGPIEVGALLDSASARPVGVNYAVFTGFGTIRSKVIGNARQTPTDGELAKEQALVHKAMCEGAIGISTGLFYAPQSFSKTDEVIALAAVAGAMGGIYDTHLRDESNYNIGLSAAVDEAIRIARESGIAVHISHIKALGVDVQGSAPEIVGKIEAARAEGLAITASQYPWSASGTSLVASLVPLWAQDGGRIAMVERFDDAQQTERLRAGIADNLRRRGGAGALLIVEGDWSGQRLREVAEALSTDPVTVAVTIIRRADPAVISFNMDEADIAAFMRQPWVMTGSDASPKHPRTYGSFARKYDLYTRQERILSLQQFIDSSSATTADFFHLEGRGHLRPGAFADVVIFNPEAYSSLATYQNPDVPATGVRTVIVNGRIAVDDGKVTGLAAGRALRHQPPAGSCD</sequence>
<dbReference type="EMBL" id="WTYL01000002">
    <property type="protein sequence ID" value="MXP44551.1"/>
    <property type="molecule type" value="Genomic_DNA"/>
</dbReference>
<dbReference type="InterPro" id="IPR050378">
    <property type="entry name" value="Metallo-dep_Hydrolases_sf"/>
</dbReference>
<dbReference type="SUPFAM" id="SSF51338">
    <property type="entry name" value="Composite domain of metallo-dependent hydrolases"/>
    <property type="match status" value="1"/>
</dbReference>
<evidence type="ECO:0000313" key="3">
    <source>
        <dbReference type="Proteomes" id="UP000431922"/>
    </source>
</evidence>
<organism evidence="2 3">
    <name type="scientific">Allopontixanthobacter sediminis</name>
    <dbReference type="NCBI Taxonomy" id="1689985"/>
    <lineage>
        <taxon>Bacteria</taxon>
        <taxon>Pseudomonadati</taxon>
        <taxon>Pseudomonadota</taxon>
        <taxon>Alphaproteobacteria</taxon>
        <taxon>Sphingomonadales</taxon>
        <taxon>Erythrobacteraceae</taxon>
        <taxon>Allopontixanthobacter</taxon>
    </lineage>
</organism>
<dbReference type="Pfam" id="PF07969">
    <property type="entry name" value="Amidohydro_3"/>
    <property type="match status" value="1"/>
</dbReference>
<dbReference type="AlphaFoldDB" id="A0A845AZU1"/>
<gene>
    <name evidence="2" type="ORF">GRI65_08785</name>
</gene>
<protein>
    <submittedName>
        <fullName evidence="2">Amidohydrolase family protein</fullName>
    </submittedName>
</protein>
<dbReference type="OrthoDB" id="9766983at2"/>
<keyword evidence="3" id="KW-1185">Reference proteome</keyword>
<dbReference type="PANTHER" id="PTHR11647:SF1">
    <property type="entry name" value="COLLAPSIN RESPONSE MEDIATOR PROTEIN"/>
    <property type="match status" value="1"/>
</dbReference>
<name>A0A845AZU1_9SPHN</name>
<reference evidence="2 3" key="1">
    <citation type="submission" date="2019-12" db="EMBL/GenBank/DDBJ databases">
        <title>Genomic-based taxomic classification of the family Erythrobacteraceae.</title>
        <authorList>
            <person name="Xu L."/>
        </authorList>
    </citation>
    <scope>NUCLEOTIDE SEQUENCE [LARGE SCALE GENOMIC DNA]</scope>
    <source>
        <strain evidence="2 3">KCTC 42453</strain>
    </source>
</reference>
<dbReference type="GO" id="GO:0016812">
    <property type="term" value="F:hydrolase activity, acting on carbon-nitrogen (but not peptide) bonds, in cyclic amides"/>
    <property type="evidence" value="ECO:0007669"/>
    <property type="project" value="TreeGrafter"/>
</dbReference>